<dbReference type="Gene3D" id="1.25.40.10">
    <property type="entry name" value="Tetratricopeptide repeat domain"/>
    <property type="match status" value="1"/>
</dbReference>
<proteinExistence type="predicted"/>
<organism evidence="4 5">
    <name type="scientific">Limimonas halophila</name>
    <dbReference type="NCBI Taxonomy" id="1082479"/>
    <lineage>
        <taxon>Bacteria</taxon>
        <taxon>Pseudomonadati</taxon>
        <taxon>Pseudomonadota</taxon>
        <taxon>Alphaproteobacteria</taxon>
        <taxon>Rhodospirillales</taxon>
        <taxon>Rhodovibrionaceae</taxon>
        <taxon>Limimonas</taxon>
    </lineage>
</organism>
<dbReference type="SMART" id="SM00028">
    <property type="entry name" value="TPR"/>
    <property type="match status" value="5"/>
</dbReference>
<accession>A0A1G7LMA8</accession>
<dbReference type="PROSITE" id="PS51257">
    <property type="entry name" value="PROKAR_LIPOPROTEIN"/>
    <property type="match status" value="1"/>
</dbReference>
<keyword evidence="5" id="KW-1185">Reference proteome</keyword>
<reference evidence="4 5" key="1">
    <citation type="submission" date="2016-10" db="EMBL/GenBank/DDBJ databases">
        <authorList>
            <person name="de Groot N.N."/>
        </authorList>
    </citation>
    <scope>NUCLEOTIDE SEQUENCE [LARGE SCALE GENOMIC DNA]</scope>
    <source>
        <strain evidence="4 5">DSM 25584</strain>
    </source>
</reference>
<dbReference type="InterPro" id="IPR011990">
    <property type="entry name" value="TPR-like_helical_dom_sf"/>
</dbReference>
<evidence type="ECO:0000313" key="5">
    <source>
        <dbReference type="Proteomes" id="UP000199415"/>
    </source>
</evidence>
<dbReference type="AlphaFoldDB" id="A0A1G7LMA8"/>
<dbReference type="Proteomes" id="UP000199415">
    <property type="component" value="Unassembled WGS sequence"/>
</dbReference>
<dbReference type="STRING" id="1082479.SAMN05216241_101304"/>
<name>A0A1G7LMA8_9PROT</name>
<dbReference type="InterPro" id="IPR019734">
    <property type="entry name" value="TPR_rpt"/>
</dbReference>
<keyword evidence="1" id="KW-0677">Repeat</keyword>
<evidence type="ECO:0000256" key="2">
    <source>
        <dbReference type="ARBA" id="ARBA00022803"/>
    </source>
</evidence>
<dbReference type="PANTHER" id="PTHR45586">
    <property type="entry name" value="TPR REPEAT-CONTAINING PROTEIN PA4667"/>
    <property type="match status" value="1"/>
</dbReference>
<dbReference type="SUPFAM" id="SSF48452">
    <property type="entry name" value="TPR-like"/>
    <property type="match status" value="1"/>
</dbReference>
<dbReference type="OrthoDB" id="7817412at2"/>
<evidence type="ECO:0000256" key="3">
    <source>
        <dbReference type="SAM" id="MobiDB-lite"/>
    </source>
</evidence>
<protein>
    <submittedName>
        <fullName evidence="4">Flp pilus assembly protein TadD, contains TPR repeats</fullName>
    </submittedName>
</protein>
<evidence type="ECO:0000256" key="1">
    <source>
        <dbReference type="ARBA" id="ARBA00022737"/>
    </source>
</evidence>
<feature type="compositionally biased region" description="Low complexity" evidence="3">
    <location>
        <begin position="258"/>
        <end position="276"/>
    </location>
</feature>
<dbReference type="EMBL" id="FNCE01000001">
    <property type="protein sequence ID" value="SDF50541.1"/>
    <property type="molecule type" value="Genomic_DNA"/>
</dbReference>
<gene>
    <name evidence="4" type="ORF">SAMN05216241_101304</name>
</gene>
<dbReference type="InterPro" id="IPR051012">
    <property type="entry name" value="CellSynth/LPSAsmb/PSIAsmb"/>
</dbReference>
<keyword evidence="2" id="KW-0802">TPR repeat</keyword>
<sequence length="296" mass="31096">MVSGRRGRKLAGMAAAVLLVAGCAPRPGTAPHSTTETTPSLAELMRLARKSESGGNLGAAADIYERAVTSYPDAGKARLGLGRTAYALGRTKQAVKAYKAATERLAESADARYGLGKALLADDRPQAAIRAFDKLIAAGEGDHRPYLGKGVALDLQGRHTAAQMAYRAGLKRAPDNTALRNNLGLSLALGGKPKRGIRVLEKLTQDPTAPPRARQNLALVYGLAGRMKEAARVAGQDLSREGVETNLDYYRVLRSLRETATPQTPSTEPAPAPETQSGTAPDDAPAGEPKTLVPDA</sequence>
<evidence type="ECO:0000313" key="4">
    <source>
        <dbReference type="EMBL" id="SDF50541.1"/>
    </source>
</evidence>
<dbReference type="PANTHER" id="PTHR45586:SF1">
    <property type="entry name" value="LIPOPOLYSACCHARIDE ASSEMBLY PROTEIN B"/>
    <property type="match status" value="1"/>
</dbReference>
<dbReference type="Pfam" id="PF13432">
    <property type="entry name" value="TPR_16"/>
    <property type="match status" value="2"/>
</dbReference>
<feature type="region of interest" description="Disordered" evidence="3">
    <location>
        <begin position="255"/>
        <end position="296"/>
    </location>
</feature>